<keyword evidence="7" id="KW-0963">Cytoplasm</keyword>
<dbReference type="GO" id="GO:0051301">
    <property type="term" value="P:cell division"/>
    <property type="evidence" value="ECO:0007669"/>
    <property type="project" value="UniProtKB-KW"/>
</dbReference>
<keyword evidence="3 7" id="KW-0133">Cell shape</keyword>
<dbReference type="eggNOG" id="COG0769">
    <property type="taxonomic scope" value="Bacteria"/>
</dbReference>
<comment type="similarity">
    <text evidence="1 7">Belongs to the MurCDEF family. MurE subfamily.</text>
</comment>
<dbReference type="InterPro" id="IPR035911">
    <property type="entry name" value="MurE/MurF_N"/>
</dbReference>
<dbReference type="GO" id="GO:0071555">
    <property type="term" value="P:cell wall organization"/>
    <property type="evidence" value="ECO:0007669"/>
    <property type="project" value="UniProtKB-KW"/>
</dbReference>
<dbReference type="PATRIC" id="fig|28128.5.peg.1342"/>
<dbReference type="AlphaFoldDB" id="A0A133Q9I8"/>
<feature type="binding site" evidence="7">
    <location>
        <position position="474"/>
    </location>
    <ligand>
        <name>meso-2,6-diaminopimelate</name>
        <dbReference type="ChEBI" id="CHEBI:57791"/>
    </ligand>
</feature>
<feature type="domain" description="Mur ligase central" evidence="11">
    <location>
        <begin position="123"/>
        <end position="318"/>
    </location>
</feature>
<keyword evidence="13" id="KW-1185">Reference proteome</keyword>
<dbReference type="Gene3D" id="3.40.1390.10">
    <property type="entry name" value="MurE/MurF, N-terminal domain"/>
    <property type="match status" value="1"/>
</dbReference>
<feature type="binding site" evidence="7">
    <location>
        <begin position="417"/>
        <end position="420"/>
    </location>
    <ligand>
        <name>meso-2,6-diaminopimelate</name>
        <dbReference type="ChEBI" id="CHEBI:57791"/>
    </ligand>
</feature>
<dbReference type="EC" id="6.3.2.13" evidence="7"/>
<keyword evidence="4 7" id="KW-0573">Peptidoglycan synthesis</keyword>
<dbReference type="InterPro" id="IPR004101">
    <property type="entry name" value="Mur_ligase_C"/>
</dbReference>
<dbReference type="SUPFAM" id="SSF63418">
    <property type="entry name" value="MurE/MurF N-terminal domain"/>
    <property type="match status" value="1"/>
</dbReference>
<evidence type="ECO:0000256" key="1">
    <source>
        <dbReference type="ARBA" id="ARBA00005898"/>
    </source>
</evidence>
<comment type="catalytic activity">
    <reaction evidence="7">
        <text>UDP-N-acetyl-alpha-D-muramoyl-L-alanyl-D-glutamate + meso-2,6-diaminopimelate + ATP = UDP-N-acetyl-alpha-D-muramoyl-L-alanyl-gamma-D-glutamyl-meso-2,6-diaminopimelate + ADP + phosphate + H(+)</text>
        <dbReference type="Rhea" id="RHEA:23676"/>
        <dbReference type="ChEBI" id="CHEBI:15378"/>
        <dbReference type="ChEBI" id="CHEBI:30616"/>
        <dbReference type="ChEBI" id="CHEBI:43474"/>
        <dbReference type="ChEBI" id="CHEBI:57791"/>
        <dbReference type="ChEBI" id="CHEBI:83900"/>
        <dbReference type="ChEBI" id="CHEBI:83905"/>
        <dbReference type="ChEBI" id="CHEBI:456216"/>
        <dbReference type="EC" id="6.3.2.13"/>
    </reaction>
</comment>
<keyword evidence="7" id="KW-0547">Nucleotide-binding</keyword>
<dbReference type="Pfam" id="PF02875">
    <property type="entry name" value="Mur_ligase_C"/>
    <property type="match status" value="1"/>
</dbReference>
<feature type="binding site" evidence="7">
    <location>
        <position position="44"/>
    </location>
    <ligand>
        <name>UDP-N-acetyl-alpha-D-muramoyl-L-alanyl-D-glutamate</name>
        <dbReference type="ChEBI" id="CHEBI:83900"/>
    </ligand>
</feature>
<feature type="binding site" evidence="7">
    <location>
        <begin position="125"/>
        <end position="131"/>
    </location>
    <ligand>
        <name>ATP</name>
        <dbReference type="ChEBI" id="CHEBI:30616"/>
    </ligand>
</feature>
<evidence type="ECO:0000259" key="11">
    <source>
        <dbReference type="Pfam" id="PF08245"/>
    </source>
</evidence>
<sequence length="499" mass="55136">MATLIYEKKIKNQNMKLSDLLKTVKLLTISGKTDIEIAGINIDSRKIKDGHLFVAIKGTQTDGHRFIPKAIELGATAILVEDMPEQLSEGVTYIQVKSTEDAVGKVATIFYGNPSHKLKLVGVTGTNGKTTIATLLYNMFRKFGHKVGLLSTVCNYIDDVEVPADHTTPDPIELNILLSRMVEAGCEYAFMECSSHAIHQRRIGGLKFAGGLFTNLTRDHLDYHKTFENYRNAKKMFFDDLTKDAFAITNADDKNGMIMVQNCKAKVKTYSVKRMADFRARILECHFEGMYLEVNGKEVGVQFIGKFNVSNLLAVYGCAIMLGKQADEVLLALSTLKSVNGRLEPINSPEGYTAIVDYAHTPDALENVLIAIHDVLDGKGGKVITVCGAGGNRDKGKRPLMAVEAVKRSNKVILTSDNPRDEEPQAIIDDMIAGLDNTQKKKVLSIVDRREAIRTACMMAEKGDVILVAGKGHETYQEINGVKHHFDDHEVIKDIFGIQ</sequence>
<evidence type="ECO:0000256" key="6">
    <source>
        <dbReference type="ARBA" id="ARBA00023316"/>
    </source>
</evidence>
<dbReference type="InterPro" id="IPR000713">
    <property type="entry name" value="Mur_ligase_N"/>
</dbReference>
<accession>A0A133Q9I8</accession>
<dbReference type="UniPathway" id="UPA00219"/>
<name>A0A133Q9I8_9BACT</name>
<keyword evidence="6 7" id="KW-0961">Cell wall biogenesis/degradation</keyword>
<dbReference type="Gene3D" id="3.40.1190.10">
    <property type="entry name" value="Mur-like, catalytic domain"/>
    <property type="match status" value="1"/>
</dbReference>
<keyword evidence="5 7" id="KW-0131">Cell cycle</keyword>
<evidence type="ECO:0000256" key="2">
    <source>
        <dbReference type="ARBA" id="ARBA00022618"/>
    </source>
</evidence>
<evidence type="ECO:0000256" key="4">
    <source>
        <dbReference type="ARBA" id="ARBA00022984"/>
    </source>
</evidence>
<keyword evidence="7 12" id="KW-0436">Ligase</keyword>
<dbReference type="NCBIfam" id="NF001126">
    <property type="entry name" value="PRK00139.1-4"/>
    <property type="match status" value="1"/>
</dbReference>
<proteinExistence type="inferred from homology"/>
<evidence type="ECO:0000259" key="10">
    <source>
        <dbReference type="Pfam" id="PF02875"/>
    </source>
</evidence>
<comment type="cofactor">
    <cofactor evidence="7">
        <name>Mg(2+)</name>
        <dbReference type="ChEBI" id="CHEBI:18420"/>
    </cofactor>
</comment>
<keyword evidence="7" id="KW-0067">ATP-binding</keyword>
<evidence type="ECO:0000256" key="7">
    <source>
        <dbReference type="HAMAP-Rule" id="MF_00208"/>
    </source>
</evidence>
<dbReference type="PANTHER" id="PTHR23135:SF4">
    <property type="entry name" value="UDP-N-ACETYLMURAMOYL-L-ALANYL-D-GLUTAMATE--2,6-DIAMINOPIMELATE LIGASE MURE HOMOLOG, CHLOROPLASTIC"/>
    <property type="match status" value="1"/>
</dbReference>
<gene>
    <name evidence="7" type="primary">murE</name>
    <name evidence="12" type="ORF">HMPREF3226_01318</name>
</gene>
<dbReference type="NCBIfam" id="NF001124">
    <property type="entry name" value="PRK00139.1-2"/>
    <property type="match status" value="1"/>
</dbReference>
<dbReference type="GO" id="GO:0005524">
    <property type="term" value="F:ATP binding"/>
    <property type="evidence" value="ECO:0007669"/>
    <property type="project" value="UniProtKB-UniRule"/>
</dbReference>
<comment type="subcellular location">
    <subcellularLocation>
        <location evidence="7 8">Cytoplasm</location>
    </subcellularLocation>
</comment>
<feature type="short sequence motif" description="Meso-diaminopimelate recognition motif" evidence="7">
    <location>
        <begin position="417"/>
        <end position="420"/>
    </location>
</feature>
<dbReference type="InterPro" id="IPR013221">
    <property type="entry name" value="Mur_ligase_cen"/>
</dbReference>
<comment type="pathway">
    <text evidence="7 8">Cell wall biogenesis; peptidoglycan biosynthesis.</text>
</comment>
<feature type="binding site" evidence="7">
    <location>
        <begin position="167"/>
        <end position="168"/>
    </location>
    <ligand>
        <name>UDP-N-acetyl-alpha-D-muramoyl-L-alanyl-D-glutamate</name>
        <dbReference type="ChEBI" id="CHEBI:83900"/>
    </ligand>
</feature>
<comment type="PTM">
    <text evidence="7">Carboxylation is probably crucial for Mg(2+) binding and, consequently, for the gamma-phosphate positioning of ATP.</text>
</comment>
<dbReference type="SUPFAM" id="SSF53623">
    <property type="entry name" value="MurD-like peptide ligases, catalytic domain"/>
    <property type="match status" value="1"/>
</dbReference>
<feature type="binding site" evidence="7">
    <location>
        <position position="194"/>
    </location>
    <ligand>
        <name>UDP-N-acetyl-alpha-D-muramoyl-L-alanyl-D-glutamate</name>
        <dbReference type="ChEBI" id="CHEBI:83900"/>
    </ligand>
</feature>
<dbReference type="PANTHER" id="PTHR23135">
    <property type="entry name" value="MUR LIGASE FAMILY MEMBER"/>
    <property type="match status" value="1"/>
</dbReference>
<dbReference type="Pfam" id="PF01225">
    <property type="entry name" value="Mur_ligase"/>
    <property type="match status" value="1"/>
</dbReference>
<evidence type="ECO:0000256" key="3">
    <source>
        <dbReference type="ARBA" id="ARBA00022960"/>
    </source>
</evidence>
<evidence type="ECO:0000313" key="13">
    <source>
        <dbReference type="Proteomes" id="UP000070533"/>
    </source>
</evidence>
<keyword evidence="2 7" id="KW-0132">Cell division</keyword>
<feature type="modified residue" description="N6-carboxylysine" evidence="7">
    <location>
        <position position="234"/>
    </location>
</feature>
<organism evidence="12 13">
    <name type="scientific">Prevotella corporis</name>
    <dbReference type="NCBI Taxonomy" id="28128"/>
    <lineage>
        <taxon>Bacteria</taxon>
        <taxon>Pseudomonadati</taxon>
        <taxon>Bacteroidota</taxon>
        <taxon>Bacteroidia</taxon>
        <taxon>Bacteroidales</taxon>
        <taxon>Prevotellaceae</taxon>
        <taxon>Prevotella</taxon>
    </lineage>
</organism>
<dbReference type="Proteomes" id="UP000070533">
    <property type="component" value="Unassembled WGS sequence"/>
</dbReference>
<dbReference type="GO" id="GO:0008765">
    <property type="term" value="F:UDP-N-acetylmuramoylalanyl-D-glutamate-2,6-diaminopimelate ligase activity"/>
    <property type="evidence" value="ECO:0007669"/>
    <property type="project" value="UniProtKB-UniRule"/>
</dbReference>
<feature type="binding site" evidence="7">
    <location>
        <position position="200"/>
    </location>
    <ligand>
        <name>UDP-N-acetyl-alpha-D-muramoyl-L-alanyl-D-glutamate</name>
        <dbReference type="ChEBI" id="CHEBI:83900"/>
    </ligand>
</feature>
<keyword evidence="7" id="KW-0460">Magnesium</keyword>
<dbReference type="Gene3D" id="3.90.190.20">
    <property type="entry name" value="Mur ligase, C-terminal domain"/>
    <property type="match status" value="1"/>
</dbReference>
<dbReference type="NCBIfam" id="TIGR01085">
    <property type="entry name" value="murE"/>
    <property type="match status" value="1"/>
</dbReference>
<feature type="binding site" evidence="7">
    <location>
        <position position="470"/>
    </location>
    <ligand>
        <name>meso-2,6-diaminopimelate</name>
        <dbReference type="ChEBI" id="CHEBI:57791"/>
    </ligand>
</feature>
<comment type="caution">
    <text evidence="12">The sequence shown here is derived from an EMBL/GenBank/DDBJ whole genome shotgun (WGS) entry which is preliminary data.</text>
</comment>
<dbReference type="Pfam" id="PF08245">
    <property type="entry name" value="Mur_ligase_M"/>
    <property type="match status" value="1"/>
</dbReference>
<dbReference type="EMBL" id="LRQG01000092">
    <property type="protein sequence ID" value="KXA39483.1"/>
    <property type="molecule type" value="Genomic_DNA"/>
</dbReference>
<evidence type="ECO:0000256" key="5">
    <source>
        <dbReference type="ARBA" id="ARBA00023306"/>
    </source>
</evidence>
<dbReference type="GO" id="GO:0005737">
    <property type="term" value="C:cytoplasm"/>
    <property type="evidence" value="ECO:0007669"/>
    <property type="project" value="UniProtKB-SubCell"/>
</dbReference>
<dbReference type="HAMAP" id="MF_00208">
    <property type="entry name" value="MurE"/>
    <property type="match status" value="1"/>
</dbReference>
<evidence type="ECO:0000259" key="9">
    <source>
        <dbReference type="Pfam" id="PF01225"/>
    </source>
</evidence>
<reference evidence="13" key="1">
    <citation type="submission" date="2016-01" db="EMBL/GenBank/DDBJ databases">
        <authorList>
            <person name="Mitreva M."/>
            <person name="Pepin K.H."/>
            <person name="Mihindukulasuriya K.A."/>
            <person name="Fulton R."/>
            <person name="Fronick C."/>
            <person name="O'Laughlin M."/>
            <person name="Miner T."/>
            <person name="Herter B."/>
            <person name="Rosa B.A."/>
            <person name="Cordes M."/>
            <person name="Tomlinson C."/>
            <person name="Wollam A."/>
            <person name="Palsikar V.B."/>
            <person name="Mardis E.R."/>
            <person name="Wilson R.K."/>
        </authorList>
    </citation>
    <scope>NUCLEOTIDE SEQUENCE [LARGE SCALE GENOMIC DNA]</scope>
    <source>
        <strain evidence="13">MJR7716</strain>
    </source>
</reference>
<dbReference type="STRING" id="28128.HMPREF3226_01318"/>
<evidence type="ECO:0000256" key="8">
    <source>
        <dbReference type="RuleBase" id="RU004135"/>
    </source>
</evidence>
<evidence type="ECO:0000313" key="12">
    <source>
        <dbReference type="EMBL" id="KXA39483.1"/>
    </source>
</evidence>
<dbReference type="SUPFAM" id="SSF53244">
    <property type="entry name" value="MurD-like peptide ligases, peptide-binding domain"/>
    <property type="match status" value="1"/>
</dbReference>
<dbReference type="GO" id="GO:0008360">
    <property type="term" value="P:regulation of cell shape"/>
    <property type="evidence" value="ECO:0007669"/>
    <property type="project" value="UniProtKB-KW"/>
</dbReference>
<feature type="domain" description="Mur ligase C-terminal" evidence="10">
    <location>
        <begin position="341"/>
        <end position="472"/>
    </location>
</feature>
<feature type="binding site" evidence="7">
    <location>
        <position position="202"/>
    </location>
    <ligand>
        <name>UDP-N-acetyl-alpha-D-muramoyl-L-alanyl-D-glutamate</name>
        <dbReference type="ChEBI" id="CHEBI:83900"/>
    </ligand>
</feature>
<feature type="binding site" evidence="7">
    <location>
        <position position="393"/>
    </location>
    <ligand>
        <name>meso-2,6-diaminopimelate</name>
        <dbReference type="ChEBI" id="CHEBI:57791"/>
    </ligand>
</feature>
<dbReference type="GO" id="GO:0009252">
    <property type="term" value="P:peptidoglycan biosynthetic process"/>
    <property type="evidence" value="ECO:0007669"/>
    <property type="project" value="UniProtKB-UniRule"/>
</dbReference>
<protein>
    <recommendedName>
        <fullName evidence="7">UDP-N-acetylmuramoyl-L-alanyl-D-glutamate--2,6-diaminopimelate ligase</fullName>
        <ecNumber evidence="7">6.3.2.13</ecNumber>
    </recommendedName>
    <alternativeName>
        <fullName evidence="7">Meso-A2pm-adding enzyme</fullName>
    </alternativeName>
    <alternativeName>
        <fullName evidence="7">Meso-diaminopimelate-adding enzyme</fullName>
    </alternativeName>
    <alternativeName>
        <fullName evidence="7">UDP-MurNAc-L-Ala-D-Glu:meso-diaminopimelate ligase</fullName>
    </alternativeName>
    <alternativeName>
        <fullName evidence="7">UDP-MurNAc-tripeptide synthetase</fullName>
    </alternativeName>
    <alternativeName>
        <fullName evidence="7">UDP-N-acetylmuramyl-tripeptide synthetase</fullName>
    </alternativeName>
</protein>
<dbReference type="InterPro" id="IPR036565">
    <property type="entry name" value="Mur-like_cat_sf"/>
</dbReference>
<dbReference type="GO" id="GO:0000287">
    <property type="term" value="F:magnesium ion binding"/>
    <property type="evidence" value="ECO:0007669"/>
    <property type="project" value="UniProtKB-UniRule"/>
</dbReference>
<comment type="function">
    <text evidence="7">Catalyzes the addition of meso-diaminopimelic acid to the nucleotide precursor UDP-N-acetylmuramoyl-L-alanyl-D-glutamate (UMAG) in the biosynthesis of bacterial cell-wall peptidoglycan.</text>
</comment>
<comment type="caution">
    <text evidence="7">Lacks conserved residue(s) required for the propagation of feature annotation.</text>
</comment>
<feature type="domain" description="Mur ligase N-terminal catalytic" evidence="9">
    <location>
        <begin position="36"/>
        <end position="111"/>
    </location>
</feature>
<dbReference type="InterPro" id="IPR005761">
    <property type="entry name" value="UDP-N-AcMur-Glu-dNH2Pim_ligase"/>
</dbReference>
<dbReference type="InterPro" id="IPR036615">
    <property type="entry name" value="Mur_ligase_C_dom_sf"/>
</dbReference>